<dbReference type="AlphaFoldDB" id="A0A5J5FV05"/>
<dbReference type="PANTHER" id="PTHR30137">
    <property type="entry name" value="LUCIFERASE-LIKE MONOOXYGENASE"/>
    <property type="match status" value="1"/>
</dbReference>
<organism evidence="3 4">
    <name type="scientific">Paenibacillus spiritus</name>
    <dbReference type="NCBI Taxonomy" id="2496557"/>
    <lineage>
        <taxon>Bacteria</taxon>
        <taxon>Bacillati</taxon>
        <taxon>Bacillota</taxon>
        <taxon>Bacilli</taxon>
        <taxon>Bacillales</taxon>
        <taxon>Paenibacillaceae</taxon>
        <taxon>Paenibacillus</taxon>
    </lineage>
</organism>
<proteinExistence type="predicted"/>
<evidence type="ECO:0000259" key="2">
    <source>
        <dbReference type="Pfam" id="PF00296"/>
    </source>
</evidence>
<dbReference type="InterPro" id="IPR036661">
    <property type="entry name" value="Luciferase-like_sf"/>
</dbReference>
<dbReference type="SUPFAM" id="SSF51679">
    <property type="entry name" value="Bacterial luciferase-like"/>
    <property type="match status" value="1"/>
</dbReference>
<dbReference type="NCBIfam" id="TIGR03558">
    <property type="entry name" value="oxido_grp_1"/>
    <property type="match status" value="1"/>
</dbReference>
<dbReference type="FunFam" id="3.20.20.30:FF:000002">
    <property type="entry name" value="LLM class flavin-dependent oxidoreductase"/>
    <property type="match status" value="1"/>
</dbReference>
<dbReference type="EMBL" id="VYKK01000029">
    <property type="protein sequence ID" value="KAA8997582.1"/>
    <property type="molecule type" value="Genomic_DNA"/>
</dbReference>
<dbReference type="RefSeq" id="WP_150459581.1">
    <property type="nucleotide sequence ID" value="NZ_VYKK01000029.1"/>
</dbReference>
<dbReference type="InterPro" id="IPR019949">
    <property type="entry name" value="CmoO-like"/>
</dbReference>
<evidence type="ECO:0000313" key="4">
    <source>
        <dbReference type="Proteomes" id="UP000367750"/>
    </source>
</evidence>
<evidence type="ECO:0000313" key="3">
    <source>
        <dbReference type="EMBL" id="KAA8997582.1"/>
    </source>
</evidence>
<dbReference type="CDD" id="cd00347">
    <property type="entry name" value="Flavin_utilizing_monoxygenases"/>
    <property type="match status" value="1"/>
</dbReference>
<dbReference type="Proteomes" id="UP000367750">
    <property type="component" value="Unassembled WGS sequence"/>
</dbReference>
<feature type="domain" description="Luciferase-like" evidence="2">
    <location>
        <begin position="1"/>
        <end position="300"/>
    </location>
</feature>
<comment type="similarity">
    <text evidence="1">To bacterial alkanal monooxygenase alpha and beta chains.</text>
</comment>
<sequence length="330" mass="36592">MRISILDQAPIPQGSTSTDALRHSVELARLGDELGYHRIWLAEHHNGRSLASSAPEVTAAYLAAKTERIRIGTGGVMIMHYSPLKLAEVFKTLSALAPGRIDFGAGRAPGGDPIATQALAEGRPYVHSDLYDKLDVTLQLINDRKPNHPAYSRVVAAPAEVTLPEAWLLGSSGNSAIRAGRLGVGYSFAQFFNGELSRDILEAYRSNFEPSYFMEKPAVSVSYAVTVAETKEEAEWLAGPIDLSRLFLMKGRLSQTLSPQEAQDYPLTEMDRAMIAHNRRLHLVGTPREIAEQLRQEQELYGFDEIMINSNQFDQEARLNVYRLLAKELL</sequence>
<dbReference type="Gene3D" id="3.20.20.30">
    <property type="entry name" value="Luciferase-like domain"/>
    <property type="match status" value="1"/>
</dbReference>
<comment type="caution">
    <text evidence="3">The sequence shown here is derived from an EMBL/GenBank/DDBJ whole genome shotgun (WGS) entry which is preliminary data.</text>
</comment>
<dbReference type="GO" id="GO:0005829">
    <property type="term" value="C:cytosol"/>
    <property type="evidence" value="ECO:0007669"/>
    <property type="project" value="TreeGrafter"/>
</dbReference>
<gene>
    <name evidence="3" type="ORF">F4V43_17640</name>
</gene>
<accession>A0A5J5FV05</accession>
<protein>
    <submittedName>
        <fullName evidence="3">LLM class flavin-dependent oxidoreductase</fullName>
    </submittedName>
</protein>
<dbReference type="GO" id="GO:0016705">
    <property type="term" value="F:oxidoreductase activity, acting on paired donors, with incorporation or reduction of molecular oxygen"/>
    <property type="evidence" value="ECO:0007669"/>
    <property type="project" value="InterPro"/>
</dbReference>
<dbReference type="PANTHER" id="PTHR30137:SF6">
    <property type="entry name" value="LUCIFERASE-LIKE MONOOXYGENASE"/>
    <property type="match status" value="1"/>
</dbReference>
<keyword evidence="4" id="KW-1185">Reference proteome</keyword>
<name>A0A5J5FV05_9BACL</name>
<dbReference type="InterPro" id="IPR050766">
    <property type="entry name" value="Bact_Lucif_Oxidored"/>
</dbReference>
<dbReference type="InterPro" id="IPR011251">
    <property type="entry name" value="Luciferase-like_dom"/>
</dbReference>
<dbReference type="Pfam" id="PF00296">
    <property type="entry name" value="Bac_luciferase"/>
    <property type="match status" value="1"/>
</dbReference>
<evidence type="ECO:0000256" key="1">
    <source>
        <dbReference type="ARBA" id="ARBA00007789"/>
    </source>
</evidence>
<dbReference type="OrthoDB" id="9780518at2"/>
<reference evidence="3 4" key="1">
    <citation type="submission" date="2019-09" db="EMBL/GenBank/DDBJ databases">
        <title>Bacillus ochoae sp. nov., Paenibacillus whitsoniae sp. nov., Paenibacillus spiritus sp. nov. Isolated from the Mars Exploration Rover during spacecraft assembly.</title>
        <authorList>
            <person name="Seuylemezian A."/>
            <person name="Vaishampayan P."/>
        </authorList>
    </citation>
    <scope>NUCLEOTIDE SEQUENCE [LARGE SCALE GENOMIC DNA]</scope>
    <source>
        <strain evidence="3 4">MER_111</strain>
    </source>
</reference>